<dbReference type="Gene3D" id="3.20.20.370">
    <property type="entry name" value="Glycoside hydrolase/deacetylase"/>
    <property type="match status" value="1"/>
</dbReference>
<comment type="caution">
    <text evidence="2">The sequence shown here is derived from an EMBL/GenBank/DDBJ whole genome shotgun (WGS) entry which is preliminary data.</text>
</comment>
<dbReference type="GO" id="GO:0005975">
    <property type="term" value="P:carbohydrate metabolic process"/>
    <property type="evidence" value="ECO:0007669"/>
    <property type="project" value="InterPro"/>
</dbReference>
<dbReference type="CDD" id="cd10979">
    <property type="entry name" value="CE4_PuuE_like"/>
    <property type="match status" value="1"/>
</dbReference>
<evidence type="ECO:0000313" key="3">
    <source>
        <dbReference type="Proteomes" id="UP000238362"/>
    </source>
</evidence>
<dbReference type="PROSITE" id="PS51677">
    <property type="entry name" value="NODB"/>
    <property type="match status" value="1"/>
</dbReference>
<dbReference type="SUPFAM" id="SSF88713">
    <property type="entry name" value="Glycoside hydrolase/deacetylase"/>
    <property type="match status" value="1"/>
</dbReference>
<feature type="domain" description="NodB homology" evidence="1">
    <location>
        <begin position="65"/>
        <end position="283"/>
    </location>
</feature>
<reference evidence="2 3" key="1">
    <citation type="submission" date="2018-03" db="EMBL/GenBank/DDBJ databases">
        <title>Genomic Encyclopedia of Type Strains, Phase III (KMG-III): the genomes of soil and plant-associated and newly described type strains.</title>
        <authorList>
            <person name="Whitman W."/>
        </authorList>
    </citation>
    <scope>NUCLEOTIDE SEQUENCE [LARGE SCALE GENOMIC DNA]</scope>
    <source>
        <strain evidence="2 3">CGMCC 4.7125</strain>
    </source>
</reference>
<sequence length="299" mass="33552">MSDSIVDGMTNTAENPLFDYSPITERPALHWPGDARVAVYLGLNIEYFLPDRPSTSIWPGTADLVPDALNFGWRDYGVRVGIWRTIESLDRHGFRASALVNSAAAEHYPQIVKAGLDRNWAWLAHGRTNSVLHTGLTRDEERRELTDIVDTIAAATGRPPRGWMGPGLTETFDTPALLAELGLDYVLDWTNDDQPYRLTVPGMLSVPYTVELNDLLLFSRGITGPEFVRMVRDQYEQLRADSAHGGRVMALALHPFVIGQAFRAKYLDQALEYLAAQPDAWVTTSDDIAEHYLRTVRQR</sequence>
<dbReference type="InterPro" id="IPR002509">
    <property type="entry name" value="NODB_dom"/>
</dbReference>
<accession>A0A2T0LNW7</accession>
<dbReference type="PANTHER" id="PTHR43123">
    <property type="entry name" value="POLYSACCHARIDE DEACETYLASE-RELATED"/>
    <property type="match status" value="1"/>
</dbReference>
<keyword evidence="3" id="KW-1185">Reference proteome</keyword>
<proteinExistence type="predicted"/>
<dbReference type="InterPro" id="IPR011330">
    <property type="entry name" value="Glyco_hydro/deAcase_b/a-brl"/>
</dbReference>
<dbReference type="AlphaFoldDB" id="A0A2T0LNW7"/>
<dbReference type="PANTHER" id="PTHR43123:SF4">
    <property type="entry name" value="POLYSACCHARIDE DEACETYLASE"/>
    <property type="match status" value="1"/>
</dbReference>
<evidence type="ECO:0000313" key="2">
    <source>
        <dbReference type="EMBL" id="PRX44904.1"/>
    </source>
</evidence>
<dbReference type="GO" id="GO:0016810">
    <property type="term" value="F:hydrolase activity, acting on carbon-nitrogen (but not peptide) bonds"/>
    <property type="evidence" value="ECO:0007669"/>
    <property type="project" value="InterPro"/>
</dbReference>
<evidence type="ECO:0000259" key="1">
    <source>
        <dbReference type="PROSITE" id="PS51677"/>
    </source>
</evidence>
<name>A0A2T0LNW7_9PSEU</name>
<gene>
    <name evidence="2" type="ORF">B0I33_1102</name>
</gene>
<dbReference type="Pfam" id="PF01522">
    <property type="entry name" value="Polysacc_deac_1"/>
    <property type="match status" value="1"/>
</dbReference>
<organism evidence="2 3">
    <name type="scientific">Prauserella shujinwangii</name>
    <dbReference type="NCBI Taxonomy" id="1453103"/>
    <lineage>
        <taxon>Bacteria</taxon>
        <taxon>Bacillati</taxon>
        <taxon>Actinomycetota</taxon>
        <taxon>Actinomycetes</taxon>
        <taxon>Pseudonocardiales</taxon>
        <taxon>Pseudonocardiaceae</taxon>
        <taxon>Prauserella</taxon>
    </lineage>
</organism>
<dbReference type="Proteomes" id="UP000238362">
    <property type="component" value="Unassembled WGS sequence"/>
</dbReference>
<dbReference type="EMBL" id="PVNH01000010">
    <property type="protein sequence ID" value="PRX44904.1"/>
    <property type="molecule type" value="Genomic_DNA"/>
</dbReference>
<protein>
    <submittedName>
        <fullName evidence="2">Peptidoglycan/xylan/chitin deacetylase (PgdA/CDA1 family)</fullName>
    </submittedName>
</protein>